<reference evidence="1 2" key="1">
    <citation type="submission" date="2019-07" db="EMBL/GenBank/DDBJ databases">
        <title>Genomic Encyclopedia of Archaeal and Bacterial Type Strains, Phase II (KMG-II): from individual species to whole genera.</title>
        <authorList>
            <person name="Goeker M."/>
        </authorList>
    </citation>
    <scope>NUCLEOTIDE SEQUENCE [LARGE SCALE GENOMIC DNA]</scope>
    <source>
        <strain evidence="1 2">DSM 18850</strain>
    </source>
</reference>
<gene>
    <name evidence="1" type="ORF">BC792_11769</name>
</gene>
<organism evidence="1 2">
    <name type="scientific">Sphingobacterium allocomposti</name>
    <dbReference type="NCBI Taxonomy" id="415956"/>
    <lineage>
        <taxon>Bacteria</taxon>
        <taxon>Pseudomonadati</taxon>
        <taxon>Bacteroidota</taxon>
        <taxon>Sphingobacteriia</taxon>
        <taxon>Sphingobacteriales</taxon>
        <taxon>Sphingobacteriaceae</taxon>
        <taxon>Sphingobacterium</taxon>
    </lineage>
</organism>
<dbReference type="RefSeq" id="WP_148909391.1">
    <property type="nucleotide sequence ID" value="NZ_VNHX01000017.1"/>
</dbReference>
<evidence type="ECO:0000313" key="1">
    <source>
        <dbReference type="EMBL" id="TYP92294.1"/>
    </source>
</evidence>
<name>A0A5S5D9V4_9SPHI</name>
<protein>
    <submittedName>
        <fullName evidence="1">Uncharacterized protein</fullName>
    </submittedName>
</protein>
<dbReference type="EMBL" id="VNHX01000017">
    <property type="protein sequence ID" value="TYP92294.1"/>
    <property type="molecule type" value="Genomic_DNA"/>
</dbReference>
<sequence>MDIENQLTDEIKKSVAERVSHFRATLPSLEADRYEQFKEQVLSDFTSFYALDYEQLDIYGTQEIFTPDKNQHILSVPEAIRNAMGKGQIKVIRIAYPIKLTCESPAVLNLVQESSSGELEVTRDTLAVYLLLGSKDVDEVDFKPAVTATKRFKENLMVLKEDLETLVGDAKRHLEESLDQYIADLRVGIERPGDTPKI</sequence>
<accession>A0A5S5D9V4</accession>
<proteinExistence type="predicted"/>
<dbReference type="Proteomes" id="UP000325105">
    <property type="component" value="Unassembled WGS sequence"/>
</dbReference>
<keyword evidence="2" id="KW-1185">Reference proteome</keyword>
<dbReference type="OrthoDB" id="714911at2"/>
<comment type="caution">
    <text evidence="1">The sequence shown here is derived from an EMBL/GenBank/DDBJ whole genome shotgun (WGS) entry which is preliminary data.</text>
</comment>
<dbReference type="AlphaFoldDB" id="A0A5S5D9V4"/>
<evidence type="ECO:0000313" key="2">
    <source>
        <dbReference type="Proteomes" id="UP000325105"/>
    </source>
</evidence>